<dbReference type="Proteomes" id="UP001215280">
    <property type="component" value="Unassembled WGS sequence"/>
</dbReference>
<reference evidence="1" key="1">
    <citation type="submission" date="2023-03" db="EMBL/GenBank/DDBJ databases">
        <title>Massive genome expansion in bonnet fungi (Mycena s.s.) driven by repeated elements and novel gene families across ecological guilds.</title>
        <authorList>
            <consortium name="Lawrence Berkeley National Laboratory"/>
            <person name="Harder C.B."/>
            <person name="Miyauchi S."/>
            <person name="Viragh M."/>
            <person name="Kuo A."/>
            <person name="Thoen E."/>
            <person name="Andreopoulos B."/>
            <person name="Lu D."/>
            <person name="Skrede I."/>
            <person name="Drula E."/>
            <person name="Henrissat B."/>
            <person name="Morin E."/>
            <person name="Kohler A."/>
            <person name="Barry K."/>
            <person name="LaButti K."/>
            <person name="Morin E."/>
            <person name="Salamov A."/>
            <person name="Lipzen A."/>
            <person name="Mereny Z."/>
            <person name="Hegedus B."/>
            <person name="Baldrian P."/>
            <person name="Stursova M."/>
            <person name="Weitz H."/>
            <person name="Taylor A."/>
            <person name="Grigoriev I.V."/>
            <person name="Nagy L.G."/>
            <person name="Martin F."/>
            <person name="Kauserud H."/>
        </authorList>
    </citation>
    <scope>NUCLEOTIDE SEQUENCE</scope>
    <source>
        <strain evidence="1">CBHHK188m</strain>
    </source>
</reference>
<dbReference type="EMBL" id="JARJLG010000089">
    <property type="protein sequence ID" value="KAJ7748517.1"/>
    <property type="molecule type" value="Genomic_DNA"/>
</dbReference>
<accession>A0AAD7N7F3</accession>
<proteinExistence type="predicted"/>
<evidence type="ECO:0000313" key="2">
    <source>
        <dbReference type="Proteomes" id="UP001215280"/>
    </source>
</evidence>
<name>A0AAD7N7F3_9AGAR</name>
<sequence length="142" mass="15968">MGQSRHRRFLHIKRVCIVFKLIYFLFLPPPSTQPTLSLFLPMRPQPPFPSFSLVLSQPHAQSTPPSFVVFPWTSLQYQSSPQTPLNPNLVPVPVAPQIPTTPRLNASSMIFNAIRVCHVPQSCVYAASHIFLAPFHRGRGQA</sequence>
<protein>
    <submittedName>
        <fullName evidence="1">Uncharacterized protein</fullName>
    </submittedName>
</protein>
<dbReference type="AlphaFoldDB" id="A0AAD7N7F3"/>
<evidence type="ECO:0000313" key="1">
    <source>
        <dbReference type="EMBL" id="KAJ7748517.1"/>
    </source>
</evidence>
<gene>
    <name evidence="1" type="ORF">DFH07DRAFT_564478</name>
</gene>
<organism evidence="1 2">
    <name type="scientific">Mycena maculata</name>
    <dbReference type="NCBI Taxonomy" id="230809"/>
    <lineage>
        <taxon>Eukaryota</taxon>
        <taxon>Fungi</taxon>
        <taxon>Dikarya</taxon>
        <taxon>Basidiomycota</taxon>
        <taxon>Agaricomycotina</taxon>
        <taxon>Agaricomycetes</taxon>
        <taxon>Agaricomycetidae</taxon>
        <taxon>Agaricales</taxon>
        <taxon>Marasmiineae</taxon>
        <taxon>Mycenaceae</taxon>
        <taxon>Mycena</taxon>
    </lineage>
</organism>
<comment type="caution">
    <text evidence="1">The sequence shown here is derived from an EMBL/GenBank/DDBJ whole genome shotgun (WGS) entry which is preliminary data.</text>
</comment>
<keyword evidence="2" id="KW-1185">Reference proteome</keyword>